<dbReference type="SUPFAM" id="SSF46894">
    <property type="entry name" value="C-terminal effector domain of the bipartite response regulators"/>
    <property type="match status" value="1"/>
</dbReference>
<dbReference type="KEGG" id="pseg:D3H65_17205"/>
<feature type="domain" description="HTH luxR-type" evidence="4">
    <location>
        <begin position="142"/>
        <end position="207"/>
    </location>
</feature>
<dbReference type="Gene3D" id="3.40.50.2300">
    <property type="match status" value="1"/>
</dbReference>
<dbReference type="AlphaFoldDB" id="A0A3B7MP86"/>
<dbReference type="SMART" id="SM00421">
    <property type="entry name" value="HTH_LUXR"/>
    <property type="match status" value="1"/>
</dbReference>
<keyword evidence="7" id="KW-1185">Reference proteome</keyword>
<organism evidence="6 7">
    <name type="scientific">Paraflavitalea soli</name>
    <dbReference type="NCBI Taxonomy" id="2315862"/>
    <lineage>
        <taxon>Bacteria</taxon>
        <taxon>Pseudomonadati</taxon>
        <taxon>Bacteroidota</taxon>
        <taxon>Chitinophagia</taxon>
        <taxon>Chitinophagales</taxon>
        <taxon>Chitinophagaceae</taxon>
        <taxon>Paraflavitalea</taxon>
    </lineage>
</organism>
<dbReference type="GO" id="GO:0000160">
    <property type="term" value="P:phosphorelay signal transduction system"/>
    <property type="evidence" value="ECO:0007669"/>
    <property type="project" value="InterPro"/>
</dbReference>
<evidence type="ECO:0000256" key="2">
    <source>
        <dbReference type="ARBA" id="ARBA00023125"/>
    </source>
</evidence>
<evidence type="ECO:0000313" key="6">
    <source>
        <dbReference type="EMBL" id="AXY75607.1"/>
    </source>
</evidence>
<keyword evidence="1 3" id="KW-0597">Phosphoprotein</keyword>
<dbReference type="InterPro" id="IPR000792">
    <property type="entry name" value="Tscrpt_reg_LuxR_C"/>
</dbReference>
<protein>
    <submittedName>
        <fullName evidence="6">DNA-binding response regulator</fullName>
    </submittedName>
</protein>
<evidence type="ECO:0000256" key="3">
    <source>
        <dbReference type="PROSITE-ProRule" id="PRU00169"/>
    </source>
</evidence>
<dbReference type="InterPro" id="IPR001789">
    <property type="entry name" value="Sig_transdc_resp-reg_receiver"/>
</dbReference>
<dbReference type="InterPro" id="IPR011006">
    <property type="entry name" value="CheY-like_superfamily"/>
</dbReference>
<dbReference type="InterPro" id="IPR051015">
    <property type="entry name" value="EvgA-like"/>
</dbReference>
<accession>A0A3B7MP86</accession>
<evidence type="ECO:0000313" key="7">
    <source>
        <dbReference type="Proteomes" id="UP000263900"/>
    </source>
</evidence>
<dbReference type="EMBL" id="CP032157">
    <property type="protein sequence ID" value="AXY75607.1"/>
    <property type="molecule type" value="Genomic_DNA"/>
</dbReference>
<reference evidence="6 7" key="1">
    <citation type="submission" date="2018-09" db="EMBL/GenBank/DDBJ databases">
        <title>Genome sequencing of strain 6GH32-13.</title>
        <authorList>
            <person name="Weon H.-Y."/>
            <person name="Heo J."/>
            <person name="Kwon S.-W."/>
        </authorList>
    </citation>
    <scope>NUCLEOTIDE SEQUENCE [LARGE SCALE GENOMIC DNA]</scope>
    <source>
        <strain evidence="6 7">5GH32-13</strain>
    </source>
</reference>
<dbReference type="CDD" id="cd17535">
    <property type="entry name" value="REC_NarL-like"/>
    <property type="match status" value="1"/>
</dbReference>
<dbReference type="PANTHER" id="PTHR45566">
    <property type="entry name" value="HTH-TYPE TRANSCRIPTIONAL REGULATOR YHJB-RELATED"/>
    <property type="match status" value="1"/>
</dbReference>
<evidence type="ECO:0000259" key="4">
    <source>
        <dbReference type="PROSITE" id="PS50043"/>
    </source>
</evidence>
<dbReference type="SUPFAM" id="SSF52172">
    <property type="entry name" value="CheY-like"/>
    <property type="match status" value="1"/>
</dbReference>
<dbReference type="OrthoDB" id="1013073at2"/>
<name>A0A3B7MP86_9BACT</name>
<evidence type="ECO:0000256" key="1">
    <source>
        <dbReference type="ARBA" id="ARBA00022553"/>
    </source>
</evidence>
<dbReference type="PRINTS" id="PR00038">
    <property type="entry name" value="HTHLUXR"/>
</dbReference>
<feature type="modified residue" description="4-aspartylphosphate" evidence="3">
    <location>
        <position position="54"/>
    </location>
</feature>
<dbReference type="RefSeq" id="WP_119051488.1">
    <property type="nucleotide sequence ID" value="NZ_CP032157.1"/>
</dbReference>
<dbReference type="Pfam" id="PF00072">
    <property type="entry name" value="Response_reg"/>
    <property type="match status" value="1"/>
</dbReference>
<dbReference type="InterPro" id="IPR016032">
    <property type="entry name" value="Sig_transdc_resp-reg_C-effctor"/>
</dbReference>
<sequence length="216" mass="24008">MAKILIIDDHSIIRVGIAFLIRQEIPSAAIDEAKSGEIAVALLKKNTYDLVILDVNIPGTDTIDFISYLSTAIPHLNILIFTMNPEEWYGRRFLKMGVKGFLNKESPEEEIKKAIWTVLKGNRYISPALAQIISMDALEKKKENPFDELSNREFDVAMRLTRGDSVSVIAESLNLHASTVGTHKAHIFEKLGVQNIIQLADLARLYDANASSGAKS</sequence>
<dbReference type="CDD" id="cd06170">
    <property type="entry name" value="LuxR_C_like"/>
    <property type="match status" value="1"/>
</dbReference>
<proteinExistence type="predicted"/>
<feature type="domain" description="Response regulatory" evidence="5">
    <location>
        <begin position="3"/>
        <end position="119"/>
    </location>
</feature>
<gene>
    <name evidence="6" type="ORF">D3H65_17205</name>
</gene>
<dbReference type="PROSITE" id="PS00622">
    <property type="entry name" value="HTH_LUXR_1"/>
    <property type="match status" value="1"/>
</dbReference>
<dbReference type="SMART" id="SM00448">
    <property type="entry name" value="REC"/>
    <property type="match status" value="1"/>
</dbReference>
<dbReference type="PROSITE" id="PS50110">
    <property type="entry name" value="RESPONSE_REGULATORY"/>
    <property type="match status" value="1"/>
</dbReference>
<keyword evidence="2 6" id="KW-0238">DNA-binding</keyword>
<dbReference type="GO" id="GO:0003677">
    <property type="term" value="F:DNA binding"/>
    <property type="evidence" value="ECO:0007669"/>
    <property type="project" value="UniProtKB-KW"/>
</dbReference>
<dbReference type="Pfam" id="PF00196">
    <property type="entry name" value="GerE"/>
    <property type="match status" value="1"/>
</dbReference>
<evidence type="ECO:0000259" key="5">
    <source>
        <dbReference type="PROSITE" id="PS50110"/>
    </source>
</evidence>
<dbReference type="Proteomes" id="UP000263900">
    <property type="component" value="Chromosome"/>
</dbReference>
<dbReference type="GO" id="GO:0006355">
    <property type="term" value="P:regulation of DNA-templated transcription"/>
    <property type="evidence" value="ECO:0007669"/>
    <property type="project" value="InterPro"/>
</dbReference>
<dbReference type="PROSITE" id="PS50043">
    <property type="entry name" value="HTH_LUXR_2"/>
    <property type="match status" value="1"/>
</dbReference>
<dbReference type="PANTHER" id="PTHR45566:SF2">
    <property type="entry name" value="NARL SUBFAMILY"/>
    <property type="match status" value="1"/>
</dbReference>
<dbReference type="InterPro" id="IPR058245">
    <property type="entry name" value="NreC/VraR/RcsB-like_REC"/>
</dbReference>